<proteinExistence type="predicted"/>
<dbReference type="InterPro" id="IPR008323">
    <property type="entry name" value="UCP033563"/>
</dbReference>
<sequence length="452" mass="49913">MAEVIPFRGLVYRPSAALGQPSRDASTLLAPPYDVISDAERKSLAGQSAFNSVHLILPQSPSGTHADAKYDVAKATLSAWQRGEVVSRDEQPAFYRYHQVFAPPGEPHAAKIVRRGFIARIRLHRFAEGVILPHERTLSGPKVDRLKLKRATRTHLSQVFGLYDDPQRLADAAFAQLEQSAPELYGTTSDGVEHRLWRLTDPDAVAAVQRVLQDKRIYIADGHHRYETMLALREELRKEPGYCGLDSAVEYGSIFLCNVNDPGLFVFPTHRVLHSVPGFDLTTLLARLGAAFHIEEKSVPKTGGEAREELQRRGEQAPSYLLLSGGRAFYLQLRADADLSLLPGHSVLHSLDVTLLHALVIEQALGIDRAAQESQTYLRYVKDNEQALVAAREPDVQAVVMMNPTKVTQVMAVSEAGEVMPQKSTYFYPKIASGIVCNPLDPAESVKRQGAA</sequence>
<dbReference type="PIRSF" id="PIRSF033563">
    <property type="entry name" value="UCP033563"/>
    <property type="match status" value="1"/>
</dbReference>
<dbReference type="PANTHER" id="PTHR36454">
    <property type="entry name" value="LMO2823 PROTEIN"/>
    <property type="match status" value="1"/>
</dbReference>
<dbReference type="EMBL" id="JX649872">
    <property type="protein sequence ID" value="AGC71446.1"/>
    <property type="molecule type" value="Genomic_DNA"/>
</dbReference>
<organism evidence="1">
    <name type="scientific">uncultured bacterium A1Q1_fos_1070</name>
    <dbReference type="NCBI Taxonomy" id="1256541"/>
    <lineage>
        <taxon>Bacteria</taxon>
        <taxon>environmental samples</taxon>
    </lineage>
</organism>
<reference evidence="1" key="1">
    <citation type="submission" date="2012-09" db="EMBL/GenBank/DDBJ databases">
        <title>Metagenomic Characterization of a Microbial Community in Wastewater Detects High Levels of Antibiotic Resistance.</title>
        <authorList>
            <person name="Abrams M."/>
            <person name="Caldwell A."/>
            <person name="Vandaei E."/>
            <person name="Lee W."/>
            <person name="Perrott J."/>
            <person name="Khan S.Y."/>
            <person name="Ta J."/>
            <person name="Romero D."/>
            <person name="Nguyen V."/>
            <person name="Pourmand N."/>
            <person name="Ouverney C.C."/>
        </authorList>
    </citation>
    <scope>NUCLEOTIDE SEQUENCE</scope>
</reference>
<dbReference type="PANTHER" id="PTHR36454:SF1">
    <property type="entry name" value="DUF1015 DOMAIN-CONTAINING PROTEIN"/>
    <property type="match status" value="1"/>
</dbReference>
<dbReference type="Pfam" id="PF06245">
    <property type="entry name" value="DUF1015"/>
    <property type="match status" value="1"/>
</dbReference>
<protein>
    <submittedName>
        <fullName evidence="1">Uncharacterized conserved protein UCP033563</fullName>
    </submittedName>
</protein>
<accession>L7VVV3</accession>
<evidence type="ECO:0000313" key="1">
    <source>
        <dbReference type="EMBL" id="AGC71446.1"/>
    </source>
</evidence>
<dbReference type="AlphaFoldDB" id="L7VVV3"/>
<name>L7VVV3_9BACT</name>